<comment type="caution">
    <text evidence="1">The sequence shown here is derived from an EMBL/GenBank/DDBJ whole genome shotgun (WGS) entry which is preliminary data.</text>
</comment>
<sequence>MEDPKNTLLITDKIYTITLEAARVAVKYEKLTGRKLGITGEIGEILTCKNQELKLSLNPLTAGYDAIDSGGNRYQIKSRRTNHRRGSIGSFSQHSFDYAILAILDPNYKISELRKTSYEKLKPFLDKYPRRNPKFNDFIRVSEVIWVQDNQEDKNKIPNKV</sequence>
<evidence type="ECO:0008006" key="3">
    <source>
        <dbReference type="Google" id="ProtNLM"/>
    </source>
</evidence>
<gene>
    <name evidence="1" type="ORF">A2730_03835</name>
</gene>
<organism evidence="1 2">
    <name type="scientific">Candidatus Staskawiczbacteria bacterium RIFCSPHIGHO2_01_FULL_39_25</name>
    <dbReference type="NCBI Taxonomy" id="1802202"/>
    <lineage>
        <taxon>Bacteria</taxon>
        <taxon>Candidatus Staskawicziibacteriota</taxon>
    </lineage>
</organism>
<name>A0A1G2HSD8_9BACT</name>
<dbReference type="EMBL" id="MHOO01000002">
    <property type="protein sequence ID" value="OGZ64808.1"/>
    <property type="molecule type" value="Genomic_DNA"/>
</dbReference>
<reference evidence="1 2" key="1">
    <citation type="journal article" date="2016" name="Nat. Commun.">
        <title>Thousands of microbial genomes shed light on interconnected biogeochemical processes in an aquifer system.</title>
        <authorList>
            <person name="Anantharaman K."/>
            <person name="Brown C.T."/>
            <person name="Hug L.A."/>
            <person name="Sharon I."/>
            <person name="Castelle C.J."/>
            <person name="Probst A.J."/>
            <person name="Thomas B.C."/>
            <person name="Singh A."/>
            <person name="Wilkins M.J."/>
            <person name="Karaoz U."/>
            <person name="Brodie E.L."/>
            <person name="Williams K.H."/>
            <person name="Hubbard S.S."/>
            <person name="Banfield J.F."/>
        </authorList>
    </citation>
    <scope>NUCLEOTIDE SEQUENCE [LARGE SCALE GENOMIC DNA]</scope>
</reference>
<dbReference type="Proteomes" id="UP000176855">
    <property type="component" value="Unassembled WGS sequence"/>
</dbReference>
<proteinExistence type="predicted"/>
<accession>A0A1G2HSD8</accession>
<dbReference type="AlphaFoldDB" id="A0A1G2HSD8"/>
<evidence type="ECO:0000313" key="1">
    <source>
        <dbReference type="EMBL" id="OGZ64808.1"/>
    </source>
</evidence>
<evidence type="ECO:0000313" key="2">
    <source>
        <dbReference type="Proteomes" id="UP000176855"/>
    </source>
</evidence>
<protein>
    <recommendedName>
        <fullName evidence="3">PD(D/E)XK endonuclease domain-containing protein</fullName>
    </recommendedName>
</protein>